<dbReference type="InterPro" id="IPR005467">
    <property type="entry name" value="His_kinase_dom"/>
</dbReference>
<evidence type="ECO:0000256" key="6">
    <source>
        <dbReference type="PROSITE-ProRule" id="PRU00169"/>
    </source>
</evidence>
<dbReference type="Pfam" id="PF02518">
    <property type="entry name" value="HATPase_c"/>
    <property type="match status" value="1"/>
</dbReference>
<keyword evidence="3" id="KW-0597">Phosphoprotein</keyword>
<dbReference type="InterPro" id="IPR036890">
    <property type="entry name" value="HATPase_C_sf"/>
</dbReference>
<keyword evidence="4" id="KW-0808">Transferase</keyword>
<dbReference type="InterPro" id="IPR013656">
    <property type="entry name" value="PAS_4"/>
</dbReference>
<gene>
    <name evidence="11" type="ORF">DK846_04915</name>
</gene>
<dbReference type="GO" id="GO:0006355">
    <property type="term" value="P:regulation of DNA-templated transcription"/>
    <property type="evidence" value="ECO:0007669"/>
    <property type="project" value="InterPro"/>
</dbReference>
<dbReference type="InterPro" id="IPR003594">
    <property type="entry name" value="HATPase_dom"/>
</dbReference>
<dbReference type="EC" id="2.7.13.3" evidence="2"/>
<evidence type="ECO:0000259" key="9">
    <source>
        <dbReference type="PROSITE" id="PS50112"/>
    </source>
</evidence>
<dbReference type="EMBL" id="QGMY01000003">
    <property type="protein sequence ID" value="PWR73173.1"/>
    <property type="molecule type" value="Genomic_DNA"/>
</dbReference>
<comment type="caution">
    <text evidence="11">The sequence shown here is derived from an EMBL/GenBank/DDBJ whole genome shotgun (WGS) entry which is preliminary data.</text>
</comment>
<feature type="domain" description="Histidine kinase" evidence="7">
    <location>
        <begin position="865"/>
        <end position="963"/>
    </location>
</feature>
<evidence type="ECO:0000256" key="3">
    <source>
        <dbReference type="ARBA" id="ARBA00022553"/>
    </source>
</evidence>
<dbReference type="InterPro" id="IPR035965">
    <property type="entry name" value="PAS-like_dom_sf"/>
</dbReference>
<dbReference type="GO" id="GO:0000160">
    <property type="term" value="P:phosphorelay signal transduction system"/>
    <property type="evidence" value="ECO:0007669"/>
    <property type="project" value="InterPro"/>
</dbReference>
<dbReference type="SUPFAM" id="SSF52172">
    <property type="entry name" value="CheY-like"/>
    <property type="match status" value="1"/>
</dbReference>
<comment type="catalytic activity">
    <reaction evidence="1">
        <text>ATP + protein L-histidine = ADP + protein N-phospho-L-histidine.</text>
        <dbReference type="EC" id="2.7.13.3"/>
    </reaction>
</comment>
<sequence length="967" mass="110389">MALTSILTIGDPQHFSSIIRLFSENGAKVDIYSVTDIKESFKKLQTTHIDVIISEFNLGPQNGIDFITRLKKQIQSSPISIFIGDQGSAIAKEALKAGIDYYFQKNGDPEFEKVLLNTFIRQIVKWKQAEEAHQYAETNFHTIVEATEDSIYMVDRHYRYLYINTPHLKRLGISGEDYESKMYRDLHSEDENKRFINSMSQVLTHSNFYLEEYEKEGRFYYRKFIPIKYQSSSQVLAVTVVSTDITDRVRLEDEVAKSASLTTATLESTSDGIFVVDRAGKVINYNQKFLDMWYIPETVIEEKDEEVILAYLEDQLEDRNSFIERINWLKNNPDKDAFDVLEFRDGRIFERLTLPQRIGGTTVGRVWSFRDVTQQRSTLSALQITQANYRSVVESTGDSIYMVDLDSCYIFMNTYHRKKLGDLADKYLEQRMRVMLPPGEDKRFDEAVKRVSTSKKMFMDEIHWGGRDYIRRFSPVKDDDDGEVRAITVVLTDISERKAAEQEIHNSEERLKILFDHAPEAYFLTDIKGTFVDSNRAVTELTGFTKEDLHGRNIFTMGLIASMHITKTAVLFARNALGKSTGPEEMTIHRKDGSTLYAEVVTYPIKIQDQSLVMTIARDITQRKEAEVALKEREEQYRLLVNNANEIVLVLRGGTIIFSNPKASSVFKKTREELAGHDLDSLVHADDTEVVQNLITEAAKSGAIHAGNVIRMYDNVGDIRWLEVGMVGVTWTEGPALLFLGNDVTDRKIAQDALVQSNKKLNLLSSITRHDVLNQITILLAYLDLLRKKNTDQNLIPFIDKQTEATQAIRSQIVFTKEYQDVGVKAPQWQNVGEKIRTAKEMRKSEFIGWDEGLERLEIFADPLLEKVFSNLISNSLMHGEHVDNIFFSAVQKDNGITLVYEDNGVGIASNEKKKIFEHGYGKNTGFGLFLSREILAITGLMITENGNPGSGARFEIQIPANAYKYI</sequence>
<dbReference type="Pfam" id="PF00072">
    <property type="entry name" value="Response_reg"/>
    <property type="match status" value="1"/>
</dbReference>
<dbReference type="InterPro" id="IPR000014">
    <property type="entry name" value="PAS"/>
</dbReference>
<comment type="caution">
    <text evidence="6">Lacks conserved residue(s) required for the propagation of feature annotation.</text>
</comment>
<dbReference type="CDD" id="cd00156">
    <property type="entry name" value="REC"/>
    <property type="match status" value="1"/>
</dbReference>
<dbReference type="AlphaFoldDB" id="A0A2V2ND00"/>
<dbReference type="Gene3D" id="3.30.565.10">
    <property type="entry name" value="Histidine kinase-like ATPase, C-terminal domain"/>
    <property type="match status" value="1"/>
</dbReference>
<evidence type="ECO:0000256" key="2">
    <source>
        <dbReference type="ARBA" id="ARBA00012438"/>
    </source>
</evidence>
<proteinExistence type="predicted"/>
<reference evidence="11 12" key="1">
    <citation type="submission" date="2018-05" db="EMBL/GenBank/DDBJ databases">
        <title>Draft genome of Methanospirillum lacunae Ki8-1.</title>
        <authorList>
            <person name="Dueholm M.S."/>
            <person name="Nielsen P.H."/>
            <person name="Bakmann L.F."/>
            <person name="Otzen D.E."/>
        </authorList>
    </citation>
    <scope>NUCLEOTIDE SEQUENCE [LARGE SCALE GENOMIC DNA]</scope>
    <source>
        <strain evidence="11 12">Ki8-1</strain>
    </source>
</reference>
<evidence type="ECO:0000313" key="12">
    <source>
        <dbReference type="Proteomes" id="UP000245657"/>
    </source>
</evidence>
<dbReference type="Gene3D" id="3.40.50.2300">
    <property type="match status" value="1"/>
</dbReference>
<evidence type="ECO:0000256" key="4">
    <source>
        <dbReference type="ARBA" id="ARBA00022679"/>
    </source>
</evidence>
<dbReference type="SMART" id="SM00448">
    <property type="entry name" value="REC"/>
    <property type="match status" value="1"/>
</dbReference>
<dbReference type="PANTHER" id="PTHR43304:SF1">
    <property type="entry name" value="PAC DOMAIN-CONTAINING PROTEIN"/>
    <property type="match status" value="1"/>
</dbReference>
<dbReference type="InterPro" id="IPR001610">
    <property type="entry name" value="PAC"/>
</dbReference>
<dbReference type="InterPro" id="IPR011006">
    <property type="entry name" value="CheY-like_superfamily"/>
</dbReference>
<evidence type="ECO:0000259" key="10">
    <source>
        <dbReference type="PROSITE" id="PS50113"/>
    </source>
</evidence>
<organism evidence="11 12">
    <name type="scientific">Methanospirillum lacunae</name>
    <dbReference type="NCBI Taxonomy" id="668570"/>
    <lineage>
        <taxon>Archaea</taxon>
        <taxon>Methanobacteriati</taxon>
        <taxon>Methanobacteriota</taxon>
        <taxon>Stenosarchaea group</taxon>
        <taxon>Methanomicrobia</taxon>
        <taxon>Methanomicrobiales</taxon>
        <taxon>Methanospirillaceae</taxon>
        <taxon>Methanospirillum</taxon>
    </lineage>
</organism>
<dbReference type="SMART" id="SM00086">
    <property type="entry name" value="PAC"/>
    <property type="match status" value="2"/>
</dbReference>
<dbReference type="RefSeq" id="WP_109967827.1">
    <property type="nucleotide sequence ID" value="NZ_CP176093.1"/>
</dbReference>
<dbReference type="InterPro" id="IPR013767">
    <property type="entry name" value="PAS_fold"/>
</dbReference>
<dbReference type="Gene3D" id="3.30.450.20">
    <property type="entry name" value="PAS domain"/>
    <property type="match status" value="5"/>
</dbReference>
<dbReference type="PANTHER" id="PTHR43304">
    <property type="entry name" value="PHYTOCHROME-LIKE PROTEIN CPH1"/>
    <property type="match status" value="1"/>
</dbReference>
<dbReference type="PRINTS" id="PR00344">
    <property type="entry name" value="BCTRLSENSOR"/>
</dbReference>
<dbReference type="InterPro" id="IPR052162">
    <property type="entry name" value="Sensor_kinase/Photoreceptor"/>
</dbReference>
<dbReference type="Pfam" id="PF13188">
    <property type="entry name" value="PAS_8"/>
    <property type="match status" value="1"/>
</dbReference>
<dbReference type="CDD" id="cd00075">
    <property type="entry name" value="HATPase"/>
    <property type="match status" value="1"/>
</dbReference>
<dbReference type="InterPro" id="IPR004358">
    <property type="entry name" value="Sig_transdc_His_kin-like_C"/>
</dbReference>
<dbReference type="PROSITE" id="PS50113">
    <property type="entry name" value="PAC"/>
    <property type="match status" value="1"/>
</dbReference>
<dbReference type="CDD" id="cd00130">
    <property type="entry name" value="PAS"/>
    <property type="match status" value="3"/>
</dbReference>
<dbReference type="SUPFAM" id="SSF55874">
    <property type="entry name" value="ATPase domain of HSP90 chaperone/DNA topoisomerase II/histidine kinase"/>
    <property type="match status" value="1"/>
</dbReference>
<accession>A0A2V2ND00</accession>
<dbReference type="SMART" id="SM00387">
    <property type="entry name" value="HATPase_c"/>
    <property type="match status" value="1"/>
</dbReference>
<keyword evidence="12" id="KW-1185">Reference proteome</keyword>
<dbReference type="GeneID" id="97549890"/>
<evidence type="ECO:0000256" key="1">
    <source>
        <dbReference type="ARBA" id="ARBA00000085"/>
    </source>
</evidence>
<evidence type="ECO:0000259" key="7">
    <source>
        <dbReference type="PROSITE" id="PS50109"/>
    </source>
</evidence>
<feature type="domain" description="Response regulatory" evidence="8">
    <location>
        <begin position="5"/>
        <end position="120"/>
    </location>
</feature>
<dbReference type="SMART" id="SM00091">
    <property type="entry name" value="PAS"/>
    <property type="match status" value="5"/>
</dbReference>
<dbReference type="OrthoDB" id="3369at2157"/>
<dbReference type="InterPro" id="IPR001789">
    <property type="entry name" value="Sig_transdc_resp-reg_receiver"/>
</dbReference>
<dbReference type="Pfam" id="PF13426">
    <property type="entry name" value="PAS_9"/>
    <property type="match status" value="1"/>
</dbReference>
<dbReference type="SUPFAM" id="SSF55785">
    <property type="entry name" value="PYP-like sensor domain (PAS domain)"/>
    <property type="match status" value="5"/>
</dbReference>
<dbReference type="NCBIfam" id="TIGR00229">
    <property type="entry name" value="sensory_box"/>
    <property type="match status" value="5"/>
</dbReference>
<feature type="domain" description="PAS" evidence="9">
    <location>
        <begin position="633"/>
        <end position="702"/>
    </location>
</feature>
<dbReference type="GO" id="GO:0004673">
    <property type="term" value="F:protein histidine kinase activity"/>
    <property type="evidence" value="ECO:0007669"/>
    <property type="project" value="UniProtKB-EC"/>
</dbReference>
<dbReference type="Proteomes" id="UP000245657">
    <property type="component" value="Unassembled WGS sequence"/>
</dbReference>
<dbReference type="PROSITE" id="PS50109">
    <property type="entry name" value="HIS_KIN"/>
    <property type="match status" value="1"/>
</dbReference>
<feature type="domain" description="PAC" evidence="10">
    <location>
        <begin position="582"/>
        <end position="632"/>
    </location>
</feature>
<protein>
    <recommendedName>
        <fullName evidence="2">histidine kinase</fullName>
        <ecNumber evidence="2">2.7.13.3</ecNumber>
    </recommendedName>
</protein>
<dbReference type="InterPro" id="IPR000700">
    <property type="entry name" value="PAS-assoc_C"/>
</dbReference>
<evidence type="ECO:0000259" key="8">
    <source>
        <dbReference type="PROSITE" id="PS50110"/>
    </source>
</evidence>
<dbReference type="Pfam" id="PF08448">
    <property type="entry name" value="PAS_4"/>
    <property type="match status" value="2"/>
</dbReference>
<dbReference type="PROSITE" id="PS50112">
    <property type="entry name" value="PAS"/>
    <property type="match status" value="3"/>
</dbReference>
<name>A0A2V2ND00_9EURY</name>
<dbReference type="Pfam" id="PF00989">
    <property type="entry name" value="PAS"/>
    <property type="match status" value="1"/>
</dbReference>
<feature type="domain" description="PAS" evidence="9">
    <location>
        <begin position="507"/>
        <end position="555"/>
    </location>
</feature>
<keyword evidence="5" id="KW-0418">Kinase</keyword>
<evidence type="ECO:0000256" key="5">
    <source>
        <dbReference type="ARBA" id="ARBA00022777"/>
    </source>
</evidence>
<evidence type="ECO:0000313" key="11">
    <source>
        <dbReference type="EMBL" id="PWR73173.1"/>
    </source>
</evidence>
<dbReference type="PROSITE" id="PS50110">
    <property type="entry name" value="RESPONSE_REGULATORY"/>
    <property type="match status" value="1"/>
</dbReference>
<feature type="domain" description="PAS" evidence="9">
    <location>
        <begin position="136"/>
        <end position="206"/>
    </location>
</feature>